<dbReference type="GO" id="GO:0005737">
    <property type="term" value="C:cytoplasm"/>
    <property type="evidence" value="ECO:0007669"/>
    <property type="project" value="TreeGrafter"/>
</dbReference>
<evidence type="ECO:0000313" key="4">
    <source>
        <dbReference type="Proteomes" id="UP000267251"/>
    </source>
</evidence>
<evidence type="ECO:0000256" key="1">
    <source>
        <dbReference type="ARBA" id="ARBA00023186"/>
    </source>
</evidence>
<dbReference type="GO" id="GO:0000502">
    <property type="term" value="C:proteasome complex"/>
    <property type="evidence" value="ECO:0007669"/>
    <property type="project" value="UniProtKB-KW"/>
</dbReference>
<protein>
    <submittedName>
        <fullName evidence="3">Proteasome maturation factor UMP1</fullName>
    </submittedName>
</protein>
<dbReference type="PANTHER" id="PTHR12828">
    <property type="entry name" value="PROTEASOME MATURATION PROTEIN UMP1"/>
    <property type="match status" value="1"/>
</dbReference>
<keyword evidence="1" id="KW-0143">Chaperone</keyword>
<accession>A0A4P9Y274</accession>
<comment type="similarity">
    <text evidence="2">Belongs to the POMP/UMP1 family.</text>
</comment>
<evidence type="ECO:0000256" key="2">
    <source>
        <dbReference type="ARBA" id="ARBA00043974"/>
    </source>
</evidence>
<dbReference type="OrthoDB" id="15001at2759"/>
<proteinExistence type="inferred from homology"/>
<sequence length="144" mass="15996">MTKLLVAPIAQADTKIGLADTSSALGTHDTMRYGVRSVAFDAVQKHPLERRLAKWEETQANLRAGLHRRVYGLHVPLRQTMERDIVSKLPGHPALPSNNLATDILNGTDETFDFSDFLNQPQDNITDMVTDLPRAMECKMGLGQ</sequence>
<dbReference type="Pfam" id="PF05348">
    <property type="entry name" value="UMP1"/>
    <property type="match status" value="1"/>
</dbReference>
<gene>
    <name evidence="3" type="ORF">BJ684DRAFT_16633</name>
</gene>
<dbReference type="GO" id="GO:0043248">
    <property type="term" value="P:proteasome assembly"/>
    <property type="evidence" value="ECO:0007669"/>
    <property type="project" value="InterPro"/>
</dbReference>
<keyword evidence="4" id="KW-1185">Reference proteome</keyword>
<dbReference type="GO" id="GO:0005634">
    <property type="term" value="C:nucleus"/>
    <property type="evidence" value="ECO:0007669"/>
    <property type="project" value="TreeGrafter"/>
</dbReference>
<dbReference type="Proteomes" id="UP000267251">
    <property type="component" value="Unassembled WGS sequence"/>
</dbReference>
<dbReference type="EMBL" id="KZ988160">
    <property type="protein sequence ID" value="RKP12927.1"/>
    <property type="molecule type" value="Genomic_DNA"/>
</dbReference>
<keyword evidence="3" id="KW-0647">Proteasome</keyword>
<organism evidence="3 4">
    <name type="scientific">Piptocephalis cylindrospora</name>
    <dbReference type="NCBI Taxonomy" id="1907219"/>
    <lineage>
        <taxon>Eukaryota</taxon>
        <taxon>Fungi</taxon>
        <taxon>Fungi incertae sedis</taxon>
        <taxon>Zoopagomycota</taxon>
        <taxon>Zoopagomycotina</taxon>
        <taxon>Zoopagomycetes</taxon>
        <taxon>Zoopagales</taxon>
        <taxon>Piptocephalidaceae</taxon>
        <taxon>Piptocephalis</taxon>
    </lineage>
</organism>
<evidence type="ECO:0000313" key="3">
    <source>
        <dbReference type="EMBL" id="RKP12927.1"/>
    </source>
</evidence>
<dbReference type="AlphaFoldDB" id="A0A4P9Y274"/>
<reference evidence="4" key="1">
    <citation type="journal article" date="2018" name="Nat. Microbiol.">
        <title>Leveraging single-cell genomics to expand the fungal tree of life.</title>
        <authorList>
            <person name="Ahrendt S.R."/>
            <person name="Quandt C.A."/>
            <person name="Ciobanu D."/>
            <person name="Clum A."/>
            <person name="Salamov A."/>
            <person name="Andreopoulos B."/>
            <person name="Cheng J.F."/>
            <person name="Woyke T."/>
            <person name="Pelin A."/>
            <person name="Henrissat B."/>
            <person name="Reynolds N.K."/>
            <person name="Benny G.L."/>
            <person name="Smith M.E."/>
            <person name="James T.Y."/>
            <person name="Grigoriev I.V."/>
        </authorList>
    </citation>
    <scope>NUCLEOTIDE SEQUENCE [LARGE SCALE GENOMIC DNA]</scope>
</reference>
<name>A0A4P9Y274_9FUNG</name>
<dbReference type="PANTHER" id="PTHR12828:SF3">
    <property type="entry name" value="PROTEASOME MATURATION PROTEIN"/>
    <property type="match status" value="1"/>
</dbReference>
<dbReference type="InterPro" id="IPR008012">
    <property type="entry name" value="Ump1"/>
</dbReference>